<gene>
    <name evidence="2" type="ORF">PIB30_015311</name>
</gene>
<reference evidence="2 3" key="1">
    <citation type="journal article" date="2023" name="Plants (Basel)">
        <title>Bridging the Gap: Combining Genomics and Transcriptomics Approaches to Understand Stylosanthes scabra, an Orphan Legume from the Brazilian Caatinga.</title>
        <authorList>
            <person name="Ferreira-Neto J.R.C."/>
            <person name="da Silva M.D."/>
            <person name="Binneck E."/>
            <person name="de Melo N.F."/>
            <person name="da Silva R.H."/>
            <person name="de Melo A.L.T.M."/>
            <person name="Pandolfi V."/>
            <person name="Bustamante F.O."/>
            <person name="Brasileiro-Vidal A.C."/>
            <person name="Benko-Iseppon A.M."/>
        </authorList>
    </citation>
    <scope>NUCLEOTIDE SEQUENCE [LARGE SCALE GENOMIC DNA]</scope>
    <source>
        <tissue evidence="2">Leaves</tissue>
    </source>
</reference>
<evidence type="ECO:0008006" key="4">
    <source>
        <dbReference type="Google" id="ProtNLM"/>
    </source>
</evidence>
<dbReference type="Proteomes" id="UP001341840">
    <property type="component" value="Unassembled WGS sequence"/>
</dbReference>
<proteinExistence type="predicted"/>
<name>A0ABU6Z8R9_9FABA</name>
<evidence type="ECO:0000313" key="3">
    <source>
        <dbReference type="Proteomes" id="UP001341840"/>
    </source>
</evidence>
<dbReference type="InterPro" id="IPR012337">
    <property type="entry name" value="RNaseH-like_sf"/>
</dbReference>
<sequence>MNPKPPEDSQDVSMSSDFAAPSSNVETNDSDIIVFEDPMSKWKQTQKIKLSELKKNEMDRYLEDEVAEDYDRFDILRWWKGKTLSALSPVTMEALICTQNWLKPAKIIIPLEEGDQAVSSACSRVTTVGESEVQSSMAPPQSSLG</sequence>
<accession>A0ABU6Z8R9</accession>
<feature type="region of interest" description="Disordered" evidence="1">
    <location>
        <begin position="1"/>
        <end position="25"/>
    </location>
</feature>
<organism evidence="2 3">
    <name type="scientific">Stylosanthes scabra</name>
    <dbReference type="NCBI Taxonomy" id="79078"/>
    <lineage>
        <taxon>Eukaryota</taxon>
        <taxon>Viridiplantae</taxon>
        <taxon>Streptophyta</taxon>
        <taxon>Embryophyta</taxon>
        <taxon>Tracheophyta</taxon>
        <taxon>Spermatophyta</taxon>
        <taxon>Magnoliopsida</taxon>
        <taxon>eudicotyledons</taxon>
        <taxon>Gunneridae</taxon>
        <taxon>Pentapetalae</taxon>
        <taxon>rosids</taxon>
        <taxon>fabids</taxon>
        <taxon>Fabales</taxon>
        <taxon>Fabaceae</taxon>
        <taxon>Papilionoideae</taxon>
        <taxon>50 kb inversion clade</taxon>
        <taxon>dalbergioids sensu lato</taxon>
        <taxon>Dalbergieae</taxon>
        <taxon>Pterocarpus clade</taxon>
        <taxon>Stylosanthes</taxon>
    </lineage>
</organism>
<keyword evidence="3" id="KW-1185">Reference proteome</keyword>
<dbReference type="EMBL" id="JASCZI010271902">
    <property type="protein sequence ID" value="MED6217193.1"/>
    <property type="molecule type" value="Genomic_DNA"/>
</dbReference>
<protein>
    <recommendedName>
        <fullName evidence="4">HAT C-terminal dimerisation domain-containing protein</fullName>
    </recommendedName>
</protein>
<evidence type="ECO:0000256" key="1">
    <source>
        <dbReference type="SAM" id="MobiDB-lite"/>
    </source>
</evidence>
<dbReference type="SUPFAM" id="SSF53098">
    <property type="entry name" value="Ribonuclease H-like"/>
    <property type="match status" value="1"/>
</dbReference>
<feature type="compositionally biased region" description="Polar residues" evidence="1">
    <location>
        <begin position="11"/>
        <end position="25"/>
    </location>
</feature>
<evidence type="ECO:0000313" key="2">
    <source>
        <dbReference type="EMBL" id="MED6217193.1"/>
    </source>
</evidence>
<comment type="caution">
    <text evidence="2">The sequence shown here is derived from an EMBL/GenBank/DDBJ whole genome shotgun (WGS) entry which is preliminary data.</text>
</comment>